<evidence type="ECO:0000256" key="1">
    <source>
        <dbReference type="SAM" id="MobiDB-lite"/>
    </source>
</evidence>
<organism evidence="2 3">
    <name type="scientific">Tepidibacillus decaturensis</name>
    <dbReference type="NCBI Taxonomy" id="1413211"/>
    <lineage>
        <taxon>Bacteria</taxon>
        <taxon>Bacillati</taxon>
        <taxon>Bacillota</taxon>
        <taxon>Bacilli</taxon>
        <taxon>Bacillales</taxon>
        <taxon>Bacillaceae</taxon>
        <taxon>Tepidibacillus</taxon>
    </lineage>
</organism>
<protein>
    <submittedName>
        <fullName evidence="2">Uncharacterized protein</fullName>
    </submittedName>
</protein>
<evidence type="ECO:0000313" key="2">
    <source>
        <dbReference type="EMBL" id="KXG43142.1"/>
    </source>
</evidence>
<accession>A0A135L2F0</accession>
<reference evidence="2 3" key="1">
    <citation type="submission" date="2016-02" db="EMBL/GenBank/DDBJ databases">
        <title>Draft Genome for Tepidibacillus decaturensis nov. sp. Strain Z9, an Anaerobic, Moderately Thermophilic and Heterotrophic Bacterium from Deep Subsurface of the Illinois Basin, USA.</title>
        <authorList>
            <person name="Dong Y."/>
            <person name="Chang J.Y."/>
            <person name="Sanford R."/>
            <person name="Fouke B.W."/>
        </authorList>
    </citation>
    <scope>NUCLEOTIDE SEQUENCE [LARGE SCALE GENOMIC DNA]</scope>
    <source>
        <strain evidence="2 3">Z9</strain>
    </source>
</reference>
<sequence length="86" mass="9148">MLKKSLVWLSGCGIANDVSSKQPEVQTPANSVSSITNYPSTITDDSGTQTETLFALGIVLGAHRIIDGLESIVNALYPDLLELVMV</sequence>
<feature type="region of interest" description="Disordered" evidence="1">
    <location>
        <begin position="23"/>
        <end position="43"/>
    </location>
</feature>
<dbReference type="EMBL" id="LSKU01000001">
    <property type="protein sequence ID" value="KXG43142.1"/>
    <property type="molecule type" value="Genomic_DNA"/>
</dbReference>
<comment type="caution">
    <text evidence="2">The sequence shown here is derived from an EMBL/GenBank/DDBJ whole genome shotgun (WGS) entry which is preliminary data.</text>
</comment>
<dbReference type="STRING" id="1413211.U473_03220"/>
<gene>
    <name evidence="2" type="ORF">U473_03220</name>
</gene>
<name>A0A135L2F0_9BACI</name>
<keyword evidence="3" id="KW-1185">Reference proteome</keyword>
<evidence type="ECO:0000313" key="3">
    <source>
        <dbReference type="Proteomes" id="UP000070352"/>
    </source>
</evidence>
<proteinExistence type="predicted"/>
<dbReference type="AlphaFoldDB" id="A0A135L2F0"/>
<dbReference type="RefSeq" id="WP_068723260.1">
    <property type="nucleotide sequence ID" value="NZ_LSKU01000001.1"/>
</dbReference>
<dbReference type="Proteomes" id="UP000070352">
    <property type="component" value="Unassembled WGS sequence"/>
</dbReference>